<dbReference type="OMA" id="PPDHKSI"/>
<keyword evidence="4" id="KW-1185">Reference proteome</keyword>
<proteinExistence type="predicted"/>
<evidence type="ECO:0000313" key="4">
    <source>
        <dbReference type="Proteomes" id="UP000000768"/>
    </source>
</evidence>
<dbReference type="PROSITE" id="PS51257">
    <property type="entry name" value="PROKAR_LIPOPROTEIN"/>
    <property type="match status" value="1"/>
</dbReference>
<keyword evidence="2" id="KW-0472">Membrane</keyword>
<protein>
    <submittedName>
        <fullName evidence="3">Uncharacterized protein</fullName>
    </submittedName>
</protein>
<reference evidence="3 4" key="1">
    <citation type="journal article" date="2009" name="Nature">
        <title>The Sorghum bicolor genome and the diversification of grasses.</title>
        <authorList>
            <person name="Paterson A.H."/>
            <person name="Bowers J.E."/>
            <person name="Bruggmann R."/>
            <person name="Dubchak I."/>
            <person name="Grimwood J."/>
            <person name="Gundlach H."/>
            <person name="Haberer G."/>
            <person name="Hellsten U."/>
            <person name="Mitros T."/>
            <person name="Poliakov A."/>
            <person name="Schmutz J."/>
            <person name="Spannagl M."/>
            <person name="Tang H."/>
            <person name="Wang X."/>
            <person name="Wicker T."/>
            <person name="Bharti A.K."/>
            <person name="Chapman J."/>
            <person name="Feltus F.A."/>
            <person name="Gowik U."/>
            <person name="Grigoriev I.V."/>
            <person name="Lyons E."/>
            <person name="Maher C.A."/>
            <person name="Martis M."/>
            <person name="Narechania A."/>
            <person name="Otillar R.P."/>
            <person name="Penning B.W."/>
            <person name="Salamov A.A."/>
            <person name="Wang Y."/>
            <person name="Zhang L."/>
            <person name="Carpita N.C."/>
            <person name="Freeling M."/>
            <person name="Gingle A.R."/>
            <person name="Hash C.T."/>
            <person name="Keller B."/>
            <person name="Klein P."/>
            <person name="Kresovich S."/>
            <person name="McCann M.C."/>
            <person name="Ming R."/>
            <person name="Peterson D.G."/>
            <person name="Mehboob-ur-Rahman"/>
            <person name="Ware D."/>
            <person name="Westhoff P."/>
            <person name="Mayer K.F."/>
            <person name="Messing J."/>
            <person name="Rokhsar D.S."/>
        </authorList>
    </citation>
    <scope>NUCLEOTIDE SEQUENCE [LARGE SCALE GENOMIC DNA]</scope>
    <source>
        <strain evidence="4">cv. BTx623</strain>
    </source>
</reference>
<evidence type="ECO:0000256" key="2">
    <source>
        <dbReference type="SAM" id="Phobius"/>
    </source>
</evidence>
<feature type="transmembrane region" description="Helical" evidence="2">
    <location>
        <begin position="7"/>
        <end position="26"/>
    </location>
</feature>
<dbReference type="Proteomes" id="UP000000768">
    <property type="component" value="Chromosome 10"/>
</dbReference>
<evidence type="ECO:0000313" key="3">
    <source>
        <dbReference type="EMBL" id="KXG19283.1"/>
    </source>
</evidence>
<organism evidence="3 4">
    <name type="scientific">Sorghum bicolor</name>
    <name type="common">Sorghum</name>
    <name type="synonym">Sorghum vulgare</name>
    <dbReference type="NCBI Taxonomy" id="4558"/>
    <lineage>
        <taxon>Eukaryota</taxon>
        <taxon>Viridiplantae</taxon>
        <taxon>Streptophyta</taxon>
        <taxon>Embryophyta</taxon>
        <taxon>Tracheophyta</taxon>
        <taxon>Spermatophyta</taxon>
        <taxon>Magnoliopsida</taxon>
        <taxon>Liliopsida</taxon>
        <taxon>Poales</taxon>
        <taxon>Poaceae</taxon>
        <taxon>PACMAD clade</taxon>
        <taxon>Panicoideae</taxon>
        <taxon>Andropogonodae</taxon>
        <taxon>Andropogoneae</taxon>
        <taxon>Sorghinae</taxon>
        <taxon>Sorghum</taxon>
    </lineage>
</organism>
<accession>A0A194YH59</accession>
<feature type="region of interest" description="Disordered" evidence="1">
    <location>
        <begin position="77"/>
        <end position="98"/>
    </location>
</feature>
<reference evidence="4" key="2">
    <citation type="journal article" date="2018" name="Plant J.">
        <title>The Sorghum bicolor reference genome: improved assembly, gene annotations, a transcriptome atlas, and signatures of genome organization.</title>
        <authorList>
            <person name="McCormick R.F."/>
            <person name="Truong S.K."/>
            <person name="Sreedasyam A."/>
            <person name="Jenkins J."/>
            <person name="Shu S."/>
            <person name="Sims D."/>
            <person name="Kennedy M."/>
            <person name="Amirebrahimi M."/>
            <person name="Weers B.D."/>
            <person name="McKinley B."/>
            <person name="Mattison A."/>
            <person name="Morishige D.T."/>
            <person name="Grimwood J."/>
            <person name="Schmutz J."/>
            <person name="Mullet J.E."/>
        </authorList>
    </citation>
    <scope>NUCLEOTIDE SEQUENCE [LARGE SCALE GENOMIC DNA]</scope>
    <source>
        <strain evidence="4">cv. BTx623</strain>
    </source>
</reference>
<evidence type="ECO:0000256" key="1">
    <source>
        <dbReference type="SAM" id="MobiDB-lite"/>
    </source>
</evidence>
<name>A0A194YH59_SORBI</name>
<keyword evidence="2" id="KW-0812">Transmembrane</keyword>
<dbReference type="Gramene" id="KXG19283">
    <property type="protein sequence ID" value="KXG19283"/>
    <property type="gene ID" value="SORBI_3010G035000"/>
</dbReference>
<sequence length="98" mass="10784">MERRAVTVNPVLVVLVLLVLSCLLVYPPSPPPPHHPYSSVAMPRSLRVGSQQQHPTALKLTSSQEMATAAINFEVDDYPPPDHKSITTTMARANEELE</sequence>
<dbReference type="AlphaFoldDB" id="A0A194YH59"/>
<dbReference type="InParanoid" id="A0A194YH59"/>
<gene>
    <name evidence="3" type="ORF">SORBI_3010G035000</name>
</gene>
<dbReference type="EMBL" id="CM000769">
    <property type="protein sequence ID" value="KXG19283.1"/>
    <property type="molecule type" value="Genomic_DNA"/>
</dbReference>
<keyword evidence="2" id="KW-1133">Transmembrane helix</keyword>